<evidence type="ECO:0000256" key="3">
    <source>
        <dbReference type="ARBA" id="ARBA00012670"/>
    </source>
</evidence>
<dbReference type="InterPro" id="IPR010720">
    <property type="entry name" value="Alpha-L-AF_C"/>
</dbReference>
<sequence length="660" mass="73082" precursor="true">MNRRHFLMSSIAASSAVAPSFAVSSSPGSSDADAAGVTRAAVLLVDTDRVTTAIDRRIYGHFLEHINHSVVDGLFAEQIRGCGFEGEDFKTYWEPFSENGSAECVDVEFRNGKKSVRLQVEGGRAGIRQGRLFMDAGHTYDGSLWVKHEAGSPQLTLRVISSKGDPIASAPLAVTGSGWQEVHYSFSSAVRETQASVEIAAAGRGTLLLDFVSMMRADVRRDGMLRPDLLQAVRDLAPPFIRWPGGSFASTYKWKDGIGRHVARRYHPNTFWGGYSDYYGFGTEEFLGLCRKLNSEPLIVLAAPGTGSEQVQYAMDWVHYLNDPPTTEMGRLRAANGHPEPYGVRYFQIDNEPMNNGFTPEKYAEIVNVYGSRLRAIAPQARIVACGQKRSNDMVWSQKVIDLAGKNFDVLGVHNYEYEPGSFETGLRRIRDSLSKLRDYVRASAHPRIEIGVLEWNLSRTYDWRAGLHAAGSLMLYEELSPSLTMSCPALLMRNTTDDPTWTSFIYHDHVSWFPGCAYPVEKLFREHYAERRLASTSGAFRDVPDRRHFFDEISTMRPDDWMPGTVDAIATGSADGRRIVIKAVNYGAERTALLMRLQGATVPGKAVATLHTISAGLTDSASLDRPNAIAPVSRAVAYAKDLTVDLDPYTVAVLEIRAE</sequence>
<evidence type="ECO:0000256" key="2">
    <source>
        <dbReference type="ARBA" id="ARBA00007186"/>
    </source>
</evidence>
<evidence type="ECO:0000256" key="4">
    <source>
        <dbReference type="ARBA" id="ARBA00022729"/>
    </source>
</evidence>
<keyword evidence="6" id="KW-0325">Glycoprotein</keyword>
<dbReference type="Gene3D" id="2.60.120.260">
    <property type="entry name" value="Galactose-binding domain-like"/>
    <property type="match status" value="1"/>
</dbReference>
<keyword evidence="5 9" id="KW-0378">Hydrolase</keyword>
<dbReference type="InterPro" id="IPR017853">
    <property type="entry name" value="GH"/>
</dbReference>
<dbReference type="CAZy" id="GH51">
    <property type="family name" value="Glycoside Hydrolase Family 51"/>
</dbReference>
<dbReference type="PANTHER" id="PTHR31776">
    <property type="entry name" value="ALPHA-L-ARABINOFURANOSIDASE 1"/>
    <property type="match status" value="1"/>
</dbReference>
<comment type="similarity">
    <text evidence="2">Belongs to the glycosyl hydrolase 51 family.</text>
</comment>
<dbReference type="SUPFAM" id="SSF51445">
    <property type="entry name" value="(Trans)glycosidases"/>
    <property type="match status" value="1"/>
</dbReference>
<keyword evidence="9" id="KW-0326">Glycosidase</keyword>
<feature type="domain" description="Alpha-L-arabinofuranosidase C-terminal" evidence="8">
    <location>
        <begin position="455"/>
        <end position="651"/>
    </location>
</feature>
<gene>
    <name evidence="9" type="ordered locus">Acid_2100</name>
</gene>
<dbReference type="Pfam" id="PF22848">
    <property type="entry name" value="ASD1_dom"/>
    <property type="match status" value="1"/>
</dbReference>
<dbReference type="InParanoid" id="Q026H9"/>
<evidence type="ECO:0000313" key="9">
    <source>
        <dbReference type="EMBL" id="ABJ83090.1"/>
    </source>
</evidence>
<name>Q026H9_SOLUE</name>
<dbReference type="Gene3D" id="2.60.40.1180">
    <property type="entry name" value="Golgi alpha-mannosidase II"/>
    <property type="match status" value="1"/>
</dbReference>
<protein>
    <recommendedName>
        <fullName evidence="3">non-reducing end alpha-L-arabinofuranosidase</fullName>
        <ecNumber evidence="3">3.2.1.55</ecNumber>
    </recommendedName>
</protein>
<evidence type="ECO:0000256" key="5">
    <source>
        <dbReference type="ARBA" id="ARBA00022801"/>
    </source>
</evidence>
<dbReference type="EMBL" id="CP000473">
    <property type="protein sequence ID" value="ABJ83090.1"/>
    <property type="molecule type" value="Genomic_DNA"/>
</dbReference>
<feature type="signal peptide" evidence="7">
    <location>
        <begin position="1"/>
        <end position="22"/>
    </location>
</feature>
<dbReference type="EC" id="3.2.1.55" evidence="3"/>
<dbReference type="eggNOG" id="COG3534">
    <property type="taxonomic scope" value="Bacteria"/>
</dbReference>
<evidence type="ECO:0000259" key="8">
    <source>
        <dbReference type="SMART" id="SM00813"/>
    </source>
</evidence>
<organism evidence="9">
    <name type="scientific">Solibacter usitatus (strain Ellin6076)</name>
    <dbReference type="NCBI Taxonomy" id="234267"/>
    <lineage>
        <taxon>Bacteria</taxon>
        <taxon>Pseudomonadati</taxon>
        <taxon>Acidobacteriota</taxon>
        <taxon>Terriglobia</taxon>
        <taxon>Bryobacterales</taxon>
        <taxon>Solibacteraceae</taxon>
        <taxon>Candidatus Solibacter</taxon>
    </lineage>
</organism>
<dbReference type="HOGENOM" id="CLU_413708_0_0_0"/>
<accession>Q026H9</accession>
<dbReference type="GO" id="GO:0046556">
    <property type="term" value="F:alpha-L-arabinofuranosidase activity"/>
    <property type="evidence" value="ECO:0007669"/>
    <property type="project" value="UniProtKB-EC"/>
</dbReference>
<evidence type="ECO:0000256" key="6">
    <source>
        <dbReference type="ARBA" id="ARBA00023180"/>
    </source>
</evidence>
<dbReference type="InterPro" id="IPR051563">
    <property type="entry name" value="Glycosyl_Hydrolase_51"/>
</dbReference>
<proteinExistence type="inferred from homology"/>
<dbReference type="OrthoDB" id="9758333at2"/>
<evidence type="ECO:0000256" key="1">
    <source>
        <dbReference type="ARBA" id="ARBA00001462"/>
    </source>
</evidence>
<dbReference type="InterPro" id="IPR013780">
    <property type="entry name" value="Glyco_hydro_b"/>
</dbReference>
<comment type="catalytic activity">
    <reaction evidence="1">
        <text>Hydrolysis of terminal non-reducing alpha-L-arabinofuranoside residues in alpha-L-arabinosides.</text>
        <dbReference type="EC" id="3.2.1.55"/>
    </reaction>
</comment>
<feature type="chain" id="PRO_5004163093" description="non-reducing end alpha-L-arabinofuranosidase" evidence="7">
    <location>
        <begin position="23"/>
        <end position="660"/>
    </location>
</feature>
<reference evidence="9" key="1">
    <citation type="submission" date="2006-10" db="EMBL/GenBank/DDBJ databases">
        <title>Complete sequence of Solibacter usitatus Ellin6076.</title>
        <authorList>
            <consortium name="US DOE Joint Genome Institute"/>
            <person name="Copeland A."/>
            <person name="Lucas S."/>
            <person name="Lapidus A."/>
            <person name="Barry K."/>
            <person name="Detter J.C."/>
            <person name="Glavina del Rio T."/>
            <person name="Hammon N."/>
            <person name="Israni S."/>
            <person name="Dalin E."/>
            <person name="Tice H."/>
            <person name="Pitluck S."/>
            <person name="Thompson L.S."/>
            <person name="Brettin T."/>
            <person name="Bruce D."/>
            <person name="Han C."/>
            <person name="Tapia R."/>
            <person name="Gilna P."/>
            <person name="Schmutz J."/>
            <person name="Larimer F."/>
            <person name="Land M."/>
            <person name="Hauser L."/>
            <person name="Kyrpides N."/>
            <person name="Mikhailova N."/>
            <person name="Janssen P.H."/>
            <person name="Kuske C.R."/>
            <person name="Richardson P."/>
        </authorList>
    </citation>
    <scope>NUCLEOTIDE SEQUENCE</scope>
    <source>
        <strain evidence="9">Ellin6076</strain>
    </source>
</reference>
<dbReference type="Gene3D" id="3.20.20.80">
    <property type="entry name" value="Glycosidases"/>
    <property type="match status" value="1"/>
</dbReference>
<keyword evidence="4 7" id="KW-0732">Signal</keyword>
<dbReference type="SMART" id="SM00813">
    <property type="entry name" value="Alpha-L-AF_C"/>
    <property type="match status" value="1"/>
</dbReference>
<dbReference type="PANTHER" id="PTHR31776:SF0">
    <property type="entry name" value="ALPHA-L-ARABINOFURANOSIDASE 1"/>
    <property type="match status" value="1"/>
</dbReference>
<dbReference type="KEGG" id="sus:Acid_2100"/>
<evidence type="ECO:0000256" key="7">
    <source>
        <dbReference type="SAM" id="SignalP"/>
    </source>
</evidence>
<dbReference type="STRING" id="234267.Acid_2100"/>
<dbReference type="GO" id="GO:0046373">
    <property type="term" value="P:L-arabinose metabolic process"/>
    <property type="evidence" value="ECO:0007669"/>
    <property type="project" value="InterPro"/>
</dbReference>
<dbReference type="AlphaFoldDB" id="Q026H9"/>
<dbReference type="InterPro" id="IPR055235">
    <property type="entry name" value="ASD1_cat"/>
</dbReference>